<proteinExistence type="predicted"/>
<dbReference type="Proteomes" id="UP000187001">
    <property type="component" value="Unassembled WGS sequence"/>
</dbReference>
<dbReference type="AlphaFoldDB" id="A0ABD6QN99"/>
<dbReference type="EMBL" id="MBER01000071">
    <property type="protein sequence ID" value="OMC44716.1"/>
    <property type="molecule type" value="Genomic_DNA"/>
</dbReference>
<gene>
    <name evidence="1" type="ORF">A5742_27470</name>
</gene>
<evidence type="ECO:0000313" key="1">
    <source>
        <dbReference type="EMBL" id="OMC44716.1"/>
    </source>
</evidence>
<accession>A0ABD6QN99</accession>
<reference evidence="1 2" key="1">
    <citation type="submission" date="2016-07" db="EMBL/GenBank/DDBJ databases">
        <authorList>
            <person name="Sutton G."/>
            <person name="Brinkac L."/>
            <person name="Sanka R."/>
            <person name="Adams M."/>
            <person name="Lau E."/>
            <person name="Kumar A."/>
            <person name="Macaden R."/>
        </authorList>
    </citation>
    <scope>NUCLEOTIDE SEQUENCE [LARGE SCALE GENOMIC DNA]</scope>
    <source>
        <strain evidence="1 2">GA-0871</strain>
    </source>
</reference>
<evidence type="ECO:0008006" key="3">
    <source>
        <dbReference type="Google" id="ProtNLM"/>
    </source>
</evidence>
<organism evidence="1 2">
    <name type="scientific">Mycolicibacterium fortuitum</name>
    <name type="common">Mycobacterium fortuitum</name>
    <dbReference type="NCBI Taxonomy" id="1766"/>
    <lineage>
        <taxon>Bacteria</taxon>
        <taxon>Bacillati</taxon>
        <taxon>Actinomycetota</taxon>
        <taxon>Actinomycetes</taxon>
        <taxon>Mycobacteriales</taxon>
        <taxon>Mycobacteriaceae</taxon>
        <taxon>Mycolicibacterium</taxon>
    </lineage>
</organism>
<sequence length="145" mass="16495">MMEALWLWRQFPRQIASDLSQFHSGRRISDWHRGTCDDRGFLVLSSYELLELIEFLPESGAFKSAARGGAWTEDQIVAAETFNEIARFRASYHAVNGGKDGAYEPFSFDDPAIRVRKAREAEAELAWKRESQGSLFDELGWSSDA</sequence>
<comment type="caution">
    <text evidence="1">The sequence shown here is derived from an EMBL/GenBank/DDBJ whole genome shotgun (WGS) entry which is preliminary data.</text>
</comment>
<name>A0ABD6QN99_MYCFO</name>
<evidence type="ECO:0000313" key="2">
    <source>
        <dbReference type="Proteomes" id="UP000187001"/>
    </source>
</evidence>
<protein>
    <recommendedName>
        <fullName evidence="3">Tail assembly chaperone</fullName>
    </recommendedName>
</protein>